<dbReference type="CDD" id="cd06193">
    <property type="entry name" value="siderophore_interacting"/>
    <property type="match status" value="1"/>
</dbReference>
<dbReference type="Pfam" id="PF08021">
    <property type="entry name" value="FAD_binding_9"/>
    <property type="match status" value="1"/>
</dbReference>
<reference evidence="3 4" key="1">
    <citation type="journal article" date="2012" name="J. Bacteriol.">
        <title>Draft Genome Sequence of Plant Growth-Promoting Rhizobium Mesorhizobium amorphae, Isolated from Zinc-Lead Mine Tailings.</title>
        <authorList>
            <person name="Hao X."/>
            <person name="Lin Y."/>
            <person name="Johnstone L."/>
            <person name="Baltrus D.A."/>
            <person name="Miller S.J."/>
            <person name="Wei G."/>
            <person name="Rensing C."/>
        </authorList>
    </citation>
    <scope>NUCLEOTIDE SEQUENCE [LARGE SCALE GENOMIC DNA]</scope>
    <source>
        <strain evidence="3 4">CCNWGS0123</strain>
    </source>
</reference>
<organism evidence="3 4">
    <name type="scientific">Mesorhizobium amorphae CCNWGS0123</name>
    <dbReference type="NCBI Taxonomy" id="1082933"/>
    <lineage>
        <taxon>Bacteria</taxon>
        <taxon>Pseudomonadati</taxon>
        <taxon>Pseudomonadota</taxon>
        <taxon>Alphaproteobacteria</taxon>
        <taxon>Hyphomicrobiales</taxon>
        <taxon>Phyllobacteriaceae</taxon>
        <taxon>Mesorhizobium</taxon>
    </lineage>
</organism>
<gene>
    <name evidence="3" type="ORF">MEA186_19757</name>
</gene>
<sequence>METAPPLWHVGDGCALDGVASTGIRKAAPMEQLSAQTRIVDGAIRSVMDRLRAEHGETEIDTGIADQWEFRMHYGSLNATLDDGSVLIRVAAEDETCLSYMKMTVAGHFSEHLGTTKGIRWQGDGSDAGTPVFFREIRVVSATRISPHMQRVRFSGSDLGRFAHGGLHVRLLLPPRGRQPVWPSMGADGLLVWPSGEDALVVRVYTIRALDAAGGWLDVDFVLHPGQDTPAATFAENAQAGDIVGMIGPGGGGTPDAETLLLVGDDTALPAIGRILEELAPSTRAEVLIEVDGPEDRMSLADGENIAVAWLYRQGVEPGTAALLPAALRGRDRAVLPENLYVWAACEFADFREIRKIVRKEWGLPRGRHLVTAYWRRGAESDDEGEE</sequence>
<evidence type="ECO:0000259" key="2">
    <source>
        <dbReference type="PROSITE" id="PS51384"/>
    </source>
</evidence>
<dbReference type="SUPFAM" id="SSF63380">
    <property type="entry name" value="Riboflavin synthase domain-like"/>
    <property type="match status" value="1"/>
</dbReference>
<dbReference type="Pfam" id="PF04954">
    <property type="entry name" value="SIP"/>
    <property type="match status" value="1"/>
</dbReference>
<dbReference type="EMBL" id="AGSN01000130">
    <property type="protein sequence ID" value="EHH10214.1"/>
    <property type="molecule type" value="Genomic_DNA"/>
</dbReference>
<dbReference type="InterPro" id="IPR017927">
    <property type="entry name" value="FAD-bd_FR_type"/>
</dbReference>
<dbReference type="GO" id="GO:0016491">
    <property type="term" value="F:oxidoreductase activity"/>
    <property type="evidence" value="ECO:0007669"/>
    <property type="project" value="InterPro"/>
</dbReference>
<dbReference type="InterPro" id="IPR039261">
    <property type="entry name" value="FNR_nucleotide-bd"/>
</dbReference>
<evidence type="ECO:0000256" key="1">
    <source>
        <dbReference type="ARBA" id="ARBA00035644"/>
    </source>
</evidence>
<dbReference type="Gene3D" id="3.40.50.80">
    <property type="entry name" value="Nucleotide-binding domain of ferredoxin-NADP reductase (FNR) module"/>
    <property type="match status" value="1"/>
</dbReference>
<keyword evidence="4" id="KW-1185">Reference proteome</keyword>
<dbReference type="InterPro" id="IPR013113">
    <property type="entry name" value="SIP_FAD-bd"/>
</dbReference>
<dbReference type="InterPro" id="IPR039374">
    <property type="entry name" value="SIP_fam"/>
</dbReference>
<dbReference type="STRING" id="1082933.A6B35_26805"/>
<comment type="similarity">
    <text evidence="1">Belongs to the SIP oxidoreductase family.</text>
</comment>
<dbReference type="InterPro" id="IPR017938">
    <property type="entry name" value="Riboflavin_synthase-like_b-brl"/>
</dbReference>
<dbReference type="Proteomes" id="UP000002949">
    <property type="component" value="Unassembled WGS sequence"/>
</dbReference>
<dbReference type="PATRIC" id="fig|1082933.3.peg.3861"/>
<dbReference type="PANTHER" id="PTHR30157">
    <property type="entry name" value="FERRIC REDUCTASE, NADPH-DEPENDENT"/>
    <property type="match status" value="1"/>
</dbReference>
<evidence type="ECO:0000313" key="3">
    <source>
        <dbReference type="EMBL" id="EHH10214.1"/>
    </source>
</evidence>
<evidence type="ECO:0000313" key="4">
    <source>
        <dbReference type="Proteomes" id="UP000002949"/>
    </source>
</evidence>
<dbReference type="InterPro" id="IPR007037">
    <property type="entry name" value="SIP_rossman_dom"/>
</dbReference>
<name>G6YDB4_9HYPH</name>
<dbReference type="PROSITE" id="PS51384">
    <property type="entry name" value="FAD_FR"/>
    <property type="match status" value="1"/>
</dbReference>
<dbReference type="Gene3D" id="2.40.30.10">
    <property type="entry name" value="Translation factors"/>
    <property type="match status" value="1"/>
</dbReference>
<protein>
    <submittedName>
        <fullName evidence="3">FAD-binding 9 siderophore-interacting domain-containing protein</fullName>
    </submittedName>
</protein>
<accession>G6YDB4</accession>
<proteinExistence type="inferred from homology"/>
<feature type="domain" description="FAD-binding FR-type" evidence="2">
    <location>
        <begin position="132"/>
        <end position="256"/>
    </location>
</feature>
<dbReference type="eggNOG" id="COG2375">
    <property type="taxonomic scope" value="Bacteria"/>
</dbReference>
<dbReference type="AlphaFoldDB" id="G6YDB4"/>
<dbReference type="PANTHER" id="PTHR30157:SF0">
    <property type="entry name" value="NADPH-DEPENDENT FERRIC-CHELATE REDUCTASE"/>
    <property type="match status" value="1"/>
</dbReference>